<feature type="domain" description="N-acetyltransferase" evidence="4">
    <location>
        <begin position="8"/>
        <end position="169"/>
    </location>
</feature>
<evidence type="ECO:0000256" key="2">
    <source>
        <dbReference type="ARBA" id="ARBA00023315"/>
    </source>
</evidence>
<dbReference type="EMBL" id="CP061038">
    <property type="protein sequence ID" value="QNQ10562.1"/>
    <property type="molecule type" value="Genomic_DNA"/>
</dbReference>
<dbReference type="KEGG" id="spap:H3Z74_04955"/>
<organism evidence="5 6">
    <name type="scientific">Sphingomonas alpina</name>
    <dbReference type="NCBI Taxonomy" id="653931"/>
    <lineage>
        <taxon>Bacteria</taxon>
        <taxon>Pseudomonadati</taxon>
        <taxon>Pseudomonadota</taxon>
        <taxon>Alphaproteobacteria</taxon>
        <taxon>Sphingomonadales</taxon>
        <taxon>Sphingomonadaceae</taxon>
        <taxon>Sphingomonas</taxon>
    </lineage>
</organism>
<dbReference type="SUPFAM" id="SSF55729">
    <property type="entry name" value="Acyl-CoA N-acyltransferases (Nat)"/>
    <property type="match status" value="1"/>
</dbReference>
<evidence type="ECO:0000313" key="5">
    <source>
        <dbReference type="EMBL" id="QNQ10562.1"/>
    </source>
</evidence>
<dbReference type="PANTHER" id="PTHR43792">
    <property type="entry name" value="GNAT FAMILY, PUTATIVE (AFU_ORTHOLOGUE AFUA_3G00765)-RELATED-RELATED"/>
    <property type="match status" value="1"/>
</dbReference>
<sequence>MFARTKRLTLRPGWPEEAPELAQAIAHESVAMKLARVPWPYHQDHAADWLARPRTATSTEFVIVSHEHGHGIVGGIGLHEEENGLFNLGYWLTPDAWGRGYATEAGRAVLHMARHALGLKRLTSGHFVDNPASGQVLHKLGFREIGRAPLFCLARGREVASVKMERDLSEDDRGADMCLAA</sequence>
<dbReference type="InterPro" id="IPR000182">
    <property type="entry name" value="GNAT_dom"/>
</dbReference>
<dbReference type="PANTHER" id="PTHR43792:SF8">
    <property type="entry name" value="[RIBOSOMAL PROTEIN US5]-ALANINE N-ACETYLTRANSFERASE"/>
    <property type="match status" value="1"/>
</dbReference>
<protein>
    <submittedName>
        <fullName evidence="5">GNAT family N-acetyltransferase</fullName>
    </submittedName>
</protein>
<evidence type="ECO:0000313" key="6">
    <source>
        <dbReference type="Proteomes" id="UP000516148"/>
    </source>
</evidence>
<keyword evidence="2" id="KW-0012">Acyltransferase</keyword>
<dbReference type="InterPro" id="IPR051531">
    <property type="entry name" value="N-acetyltransferase"/>
</dbReference>
<keyword evidence="1 5" id="KW-0808">Transferase</keyword>
<comment type="similarity">
    <text evidence="3">Belongs to the acetyltransferase family. RimJ subfamily.</text>
</comment>
<dbReference type="Pfam" id="PF13302">
    <property type="entry name" value="Acetyltransf_3"/>
    <property type="match status" value="1"/>
</dbReference>
<dbReference type="Gene3D" id="3.40.630.30">
    <property type="match status" value="1"/>
</dbReference>
<proteinExistence type="inferred from homology"/>
<keyword evidence="6" id="KW-1185">Reference proteome</keyword>
<dbReference type="Proteomes" id="UP000516148">
    <property type="component" value="Chromosome"/>
</dbReference>
<evidence type="ECO:0000256" key="3">
    <source>
        <dbReference type="ARBA" id="ARBA00038502"/>
    </source>
</evidence>
<dbReference type="PROSITE" id="PS51186">
    <property type="entry name" value="GNAT"/>
    <property type="match status" value="1"/>
</dbReference>
<name>A0A7H0LLK9_9SPHN</name>
<evidence type="ECO:0000256" key="1">
    <source>
        <dbReference type="ARBA" id="ARBA00022679"/>
    </source>
</evidence>
<dbReference type="GO" id="GO:0016747">
    <property type="term" value="F:acyltransferase activity, transferring groups other than amino-acyl groups"/>
    <property type="evidence" value="ECO:0007669"/>
    <property type="project" value="InterPro"/>
</dbReference>
<dbReference type="InterPro" id="IPR016181">
    <property type="entry name" value="Acyl_CoA_acyltransferase"/>
</dbReference>
<reference evidence="5 6" key="1">
    <citation type="submission" date="2020-09" db="EMBL/GenBank/DDBJ databases">
        <title>Sphingomonas sp., a new species isolated from pork steak.</title>
        <authorList>
            <person name="Heidler von Heilborn D."/>
        </authorList>
    </citation>
    <scope>NUCLEOTIDE SEQUENCE [LARGE SCALE GENOMIC DNA]</scope>
    <source>
        <strain evidence="6">S8-3T</strain>
    </source>
</reference>
<evidence type="ECO:0000259" key="4">
    <source>
        <dbReference type="PROSITE" id="PS51186"/>
    </source>
</evidence>
<dbReference type="AlphaFoldDB" id="A0A7H0LLK9"/>
<dbReference type="RefSeq" id="WP_187762856.1">
    <property type="nucleotide sequence ID" value="NZ_CP061038.1"/>
</dbReference>
<accession>A0A7H0LLK9</accession>
<gene>
    <name evidence="5" type="ORF">H3Z74_04955</name>
</gene>